<protein>
    <submittedName>
        <fullName evidence="1">ATP-dependent DNA helicase recG-like protein</fullName>
    </submittedName>
</protein>
<proteinExistence type="predicted"/>
<dbReference type="PANTHER" id="PTHR30595">
    <property type="entry name" value="GLPR-RELATED TRANSCRIPTIONAL REPRESSOR"/>
    <property type="match status" value="1"/>
</dbReference>
<keyword evidence="2" id="KW-1185">Reference proteome</keyword>
<gene>
    <name evidence="1" type="ORF">CLV63_114152</name>
</gene>
<keyword evidence="1" id="KW-0547">Nucleotide-binding</keyword>
<evidence type="ECO:0000313" key="2">
    <source>
        <dbReference type="Proteomes" id="UP000240542"/>
    </source>
</evidence>
<dbReference type="InterPro" id="IPR038475">
    <property type="entry name" value="RecG_C_sf"/>
</dbReference>
<dbReference type="PANTHER" id="PTHR30595:SF6">
    <property type="entry name" value="SCHLAFEN ALBA-2 DOMAIN-CONTAINING PROTEIN"/>
    <property type="match status" value="1"/>
</dbReference>
<comment type="caution">
    <text evidence="1">The sequence shown here is derived from an EMBL/GenBank/DDBJ whole genome shotgun (WGS) entry which is preliminary data.</text>
</comment>
<sequence length="326" mass="37552">MTGSAVRMNDFFRWPLLRLAEDFLRQFQFRNTEEEMDFGLQRVALPEYSEIAFREALANTFIHRDYSRRGAVHVQWHDEDLEISSPGGFPEGVRLDNILVTPPHPRNPVLADAFKRARLVERTGRGINRMFEQQLRFGRSAPEYGRTTETAVVAVLPGEPANLAVTRFVLEQDRADQSLKLPDLQLLNELTREREVSTSEAAGLIQMSEDQAKRVLRRMTERGWIEARGATQNRVYHLSGTVYRQLGDSAGYVRLKGFEPIRQEQMVLQLLQANDEVSSSDVAQLCQLNPWQARTLLTRLIKEGKVTRHGEGRWTRYRLAPRPHSR</sequence>
<evidence type="ECO:0000313" key="1">
    <source>
        <dbReference type="EMBL" id="PSK95719.1"/>
    </source>
</evidence>
<name>A0A2P8DEU8_9ACTN</name>
<reference evidence="1 2" key="1">
    <citation type="submission" date="2018-03" db="EMBL/GenBank/DDBJ databases">
        <title>Genomic Encyclopedia of Archaeal and Bacterial Type Strains, Phase II (KMG-II): from individual species to whole genera.</title>
        <authorList>
            <person name="Goeker M."/>
        </authorList>
    </citation>
    <scope>NUCLEOTIDE SEQUENCE [LARGE SCALE GENOMIC DNA]</scope>
    <source>
        <strain evidence="1 2">DSM 45312</strain>
    </source>
</reference>
<dbReference type="GO" id="GO:0004386">
    <property type="term" value="F:helicase activity"/>
    <property type="evidence" value="ECO:0007669"/>
    <property type="project" value="UniProtKB-KW"/>
</dbReference>
<dbReference type="EMBL" id="PYGA01000014">
    <property type="protein sequence ID" value="PSK95719.1"/>
    <property type="molecule type" value="Genomic_DNA"/>
</dbReference>
<dbReference type="Proteomes" id="UP000240542">
    <property type="component" value="Unassembled WGS sequence"/>
</dbReference>
<keyword evidence="1" id="KW-0067">ATP-binding</keyword>
<dbReference type="Pfam" id="PF13749">
    <property type="entry name" value="HATPase_c_4"/>
    <property type="match status" value="1"/>
</dbReference>
<keyword evidence="1" id="KW-0347">Helicase</keyword>
<dbReference type="SUPFAM" id="SSF46785">
    <property type="entry name" value="Winged helix' DNA-binding domain"/>
    <property type="match status" value="2"/>
</dbReference>
<accession>A0A2P8DEU8</accession>
<keyword evidence="1" id="KW-0378">Hydrolase</keyword>
<dbReference type="Gene3D" id="3.30.565.60">
    <property type="match status" value="1"/>
</dbReference>
<dbReference type="AlphaFoldDB" id="A0A2P8DEU8"/>
<dbReference type="InterPro" id="IPR036390">
    <property type="entry name" value="WH_DNA-bd_sf"/>
</dbReference>
<dbReference type="InterPro" id="IPR036388">
    <property type="entry name" value="WH-like_DNA-bd_sf"/>
</dbReference>
<dbReference type="Gene3D" id="1.10.10.10">
    <property type="entry name" value="Winged helix-like DNA-binding domain superfamily/Winged helix DNA-binding domain"/>
    <property type="match status" value="2"/>
</dbReference>
<organism evidence="1 2">
    <name type="scientific">Murinocardiopsis flavida</name>
    <dbReference type="NCBI Taxonomy" id="645275"/>
    <lineage>
        <taxon>Bacteria</taxon>
        <taxon>Bacillati</taxon>
        <taxon>Actinomycetota</taxon>
        <taxon>Actinomycetes</taxon>
        <taxon>Streptosporangiales</taxon>
        <taxon>Nocardiopsidaceae</taxon>
        <taxon>Murinocardiopsis</taxon>
    </lineage>
</organism>